<organism evidence="1 2">
    <name type="scientific">Dillenia turbinata</name>
    <dbReference type="NCBI Taxonomy" id="194707"/>
    <lineage>
        <taxon>Eukaryota</taxon>
        <taxon>Viridiplantae</taxon>
        <taxon>Streptophyta</taxon>
        <taxon>Embryophyta</taxon>
        <taxon>Tracheophyta</taxon>
        <taxon>Spermatophyta</taxon>
        <taxon>Magnoliopsida</taxon>
        <taxon>eudicotyledons</taxon>
        <taxon>Gunneridae</taxon>
        <taxon>Pentapetalae</taxon>
        <taxon>Dilleniales</taxon>
        <taxon>Dilleniaceae</taxon>
        <taxon>Dillenia</taxon>
    </lineage>
</organism>
<dbReference type="PANTHER" id="PTHR14363">
    <property type="entry name" value="HEPARANASE-RELATED"/>
    <property type="match status" value="1"/>
</dbReference>
<dbReference type="Proteomes" id="UP001370490">
    <property type="component" value="Unassembled WGS sequence"/>
</dbReference>
<dbReference type="GO" id="GO:0016020">
    <property type="term" value="C:membrane"/>
    <property type="evidence" value="ECO:0007669"/>
    <property type="project" value="InterPro"/>
</dbReference>
<dbReference type="GO" id="GO:0004566">
    <property type="term" value="F:beta-glucuronidase activity"/>
    <property type="evidence" value="ECO:0007669"/>
    <property type="project" value="TreeGrafter"/>
</dbReference>
<dbReference type="AlphaFoldDB" id="A0AAN8YX18"/>
<keyword evidence="2" id="KW-1185">Reference proteome</keyword>
<dbReference type="PANTHER" id="PTHR14363:SF13">
    <property type="entry name" value="OS07G0598400 PROTEIN"/>
    <property type="match status" value="1"/>
</dbReference>
<keyword evidence="1" id="KW-0378">Hydrolase</keyword>
<proteinExistence type="predicted"/>
<evidence type="ECO:0000313" key="2">
    <source>
        <dbReference type="Proteomes" id="UP001370490"/>
    </source>
</evidence>
<evidence type="ECO:0000313" key="1">
    <source>
        <dbReference type="EMBL" id="KAK6916186.1"/>
    </source>
</evidence>
<accession>A0AAN8YX18</accession>
<dbReference type="InterPro" id="IPR005199">
    <property type="entry name" value="Glyco_hydro_79"/>
</dbReference>
<name>A0AAN8YX18_9MAGN</name>
<gene>
    <name evidence="1" type="ORF">RJ641_019047</name>
</gene>
<comment type="caution">
    <text evidence="1">The sequence shown here is derived from an EMBL/GenBank/DDBJ whole genome shotgun (WGS) entry which is preliminary data.</text>
</comment>
<dbReference type="Pfam" id="PF03662">
    <property type="entry name" value="Glyco_hydro_79n"/>
    <property type="match status" value="2"/>
</dbReference>
<dbReference type="EMBL" id="JBAMMX010000024">
    <property type="protein sequence ID" value="KAK6916186.1"/>
    <property type="molecule type" value="Genomic_DNA"/>
</dbReference>
<dbReference type="GO" id="GO:0009505">
    <property type="term" value="C:plant-type cell wall"/>
    <property type="evidence" value="ECO:0007669"/>
    <property type="project" value="TreeGrafter"/>
</dbReference>
<dbReference type="Gene3D" id="3.20.20.80">
    <property type="entry name" value="Glycosidases"/>
    <property type="match status" value="1"/>
</dbReference>
<sequence>MTFFCRQCHSHVIYILHFFDSLRIRIGGSSQDQILYMVGNAARHCPPVKRRNSGLYGFSNGCLAMDRWATLNNLMNKTISIYFVSVVTFGLNTLMGRRKLNNEGLYGGDWGPTNAYDFMNYTASKCYKIESYELVKDTMVLKEILAELYPDAPTRPKVVGPGGYYNKEGFDRYLQASGPNTYEDVLRSVKEYGPWSNAWVGESGGAYNTGGRNTSHNFVSGFWFLSLCVSHPAYELKPFECVRYLDRLGMTSTFDHKTNTHRRKLWSLQNNRHSQSKLPRFSFVASIDGQECPENHSLWRSLSTCILTLLNEREEDRLTAEDSDILSNFLLLSGSPLELTESLDILPNESQAC</sequence>
<protein>
    <submittedName>
        <fullName evidence="1">Glycoside hydrolase, family 79</fullName>
    </submittedName>
</protein>
<reference evidence="1 2" key="1">
    <citation type="submission" date="2023-12" db="EMBL/GenBank/DDBJ databases">
        <title>A high-quality genome assembly for Dillenia turbinata (Dilleniales).</title>
        <authorList>
            <person name="Chanderbali A."/>
        </authorList>
    </citation>
    <scope>NUCLEOTIDE SEQUENCE [LARGE SCALE GENOMIC DNA]</scope>
    <source>
        <strain evidence="1">LSX21</strain>
        <tissue evidence="1">Leaf</tissue>
    </source>
</reference>